<reference evidence="8 9" key="1">
    <citation type="submission" date="2019-08" db="EMBL/GenBank/DDBJ databases">
        <title>In-depth cultivation of the pig gut microbiome towards novel bacterial diversity and tailored functional studies.</title>
        <authorList>
            <person name="Wylensek D."/>
            <person name="Hitch T.C.A."/>
            <person name="Clavel T."/>
        </authorList>
    </citation>
    <scope>NUCLEOTIDE SEQUENCE [LARGE SCALE GENOMIC DNA]</scope>
    <source>
        <strain evidence="8 9">LKV-178-WT-2G</strain>
    </source>
</reference>
<dbReference type="GO" id="GO:0005886">
    <property type="term" value="C:plasma membrane"/>
    <property type="evidence" value="ECO:0007669"/>
    <property type="project" value="UniProtKB-SubCell"/>
</dbReference>
<proteinExistence type="predicted"/>
<evidence type="ECO:0000256" key="2">
    <source>
        <dbReference type="ARBA" id="ARBA00022475"/>
    </source>
</evidence>
<feature type="domain" description="PhoU" evidence="7">
    <location>
        <begin position="457"/>
        <end position="539"/>
    </location>
</feature>
<dbReference type="GO" id="GO:0044341">
    <property type="term" value="P:sodium-dependent phosphate transport"/>
    <property type="evidence" value="ECO:0007669"/>
    <property type="project" value="InterPro"/>
</dbReference>
<evidence type="ECO:0000313" key="9">
    <source>
        <dbReference type="Proteomes" id="UP000470082"/>
    </source>
</evidence>
<dbReference type="EMBL" id="VUMM01000003">
    <property type="protein sequence ID" value="MSS01101.1"/>
    <property type="molecule type" value="Genomic_DNA"/>
</dbReference>
<dbReference type="AlphaFoldDB" id="A0A7X2T3V7"/>
<feature type="transmembrane region" description="Helical" evidence="6">
    <location>
        <begin position="6"/>
        <end position="26"/>
    </location>
</feature>
<evidence type="ECO:0000313" key="8">
    <source>
        <dbReference type="EMBL" id="MSS01101.1"/>
    </source>
</evidence>
<accession>A0A7X2T3V7</accession>
<dbReference type="PANTHER" id="PTHR10010">
    <property type="entry name" value="SOLUTE CARRIER FAMILY 34 SODIUM PHOSPHATE , MEMBER 2-RELATED"/>
    <property type="match status" value="1"/>
</dbReference>
<keyword evidence="2" id="KW-1003">Cell membrane</keyword>
<name>A0A7X2T3V7_9FIRM</name>
<dbReference type="PANTHER" id="PTHR10010:SF46">
    <property type="entry name" value="SODIUM-DEPENDENT PHOSPHATE TRANSPORT PROTEIN 2B"/>
    <property type="match status" value="1"/>
</dbReference>
<dbReference type="Pfam" id="PF02690">
    <property type="entry name" value="Na_Pi_cotrans"/>
    <property type="match status" value="2"/>
</dbReference>
<dbReference type="InterPro" id="IPR004633">
    <property type="entry name" value="NaPi_cotrn-rel/YqeW-like"/>
</dbReference>
<keyword evidence="9" id="KW-1185">Reference proteome</keyword>
<comment type="caution">
    <text evidence="8">The sequence shown here is derived from an EMBL/GenBank/DDBJ whole genome shotgun (WGS) entry which is preliminary data.</text>
</comment>
<sequence>MGTIIIELMGGLGLFLAGMNMMSHGIEKVAGSKLRSILEAFTKNRFLGLVVGLFFTAVIQSSSAATSMAVSFVNSGLMNLAQASGIILGANIGTTVTALLVAFKLSAVAPIFVLAGAIMCNFFKAPMVKKSGEIVLGFGILFMGISAMSSAMGVLRDMQFVIDFLANFTNPFLGMLLGLVITSIVQSSSVTVSILVVMASQGLVDLRICMFVILGCNIGACTSALLTAISGGKNAKRTALIHLLFNIFGTILMFVLLLLFGDFIESIVLMVAGGGIDSGTLGRQIAYTHFLFKVFQVIVFYPFMNWIIKLTYIIVPGEDSLPEEKENEFVAHFISNALPDPSVAVYVAVKEMERMAYMAFNNLNLAVECLIDVDEDGANQVHETEKYINYLNMEVNNYLIKINQNAIPLGDANKISAYFHVNGDIERIGDHAESIADMIPAFKDRNLTLSKQSISELREMMGAVNVVLEKSLKMFVSGDETYMKDVLDYENRVDNYEMKLQDAHIERLKEGVCSARAGVYFADIISSLERVGDHATNIAFALTKSKADA</sequence>
<feature type="domain" description="PhoU" evidence="7">
    <location>
        <begin position="353"/>
        <end position="438"/>
    </location>
</feature>
<dbReference type="GO" id="GO:0005436">
    <property type="term" value="F:sodium:phosphate symporter activity"/>
    <property type="evidence" value="ECO:0007669"/>
    <property type="project" value="InterPro"/>
</dbReference>
<dbReference type="InterPro" id="IPR003841">
    <property type="entry name" value="Na/Pi_transpt"/>
</dbReference>
<comment type="subcellular location">
    <subcellularLocation>
        <location evidence="1">Cell membrane</location>
        <topology evidence="1">Multi-pass membrane protein</topology>
    </subcellularLocation>
</comment>
<feature type="transmembrane region" description="Helical" evidence="6">
    <location>
        <begin position="208"/>
        <end position="229"/>
    </location>
</feature>
<feature type="transmembrane region" description="Helical" evidence="6">
    <location>
        <begin position="134"/>
        <end position="155"/>
    </location>
</feature>
<dbReference type="InterPro" id="IPR026022">
    <property type="entry name" value="PhoU_dom"/>
</dbReference>
<feature type="transmembrane region" description="Helical" evidence="6">
    <location>
        <begin position="175"/>
        <end position="196"/>
    </location>
</feature>
<dbReference type="NCBIfam" id="TIGR00704">
    <property type="entry name" value="NaPi_cotrn_rel"/>
    <property type="match status" value="1"/>
</dbReference>
<dbReference type="Pfam" id="PF01895">
    <property type="entry name" value="PhoU"/>
    <property type="match status" value="2"/>
</dbReference>
<dbReference type="NCBIfam" id="NF037997">
    <property type="entry name" value="Na_Pi_symport"/>
    <property type="match status" value="1"/>
</dbReference>
<dbReference type="InterPro" id="IPR038078">
    <property type="entry name" value="PhoU-like_sf"/>
</dbReference>
<evidence type="ECO:0000256" key="5">
    <source>
        <dbReference type="ARBA" id="ARBA00023136"/>
    </source>
</evidence>
<protein>
    <submittedName>
        <fullName evidence="8">Na/Pi cotransporter family protein</fullName>
    </submittedName>
</protein>
<evidence type="ECO:0000256" key="6">
    <source>
        <dbReference type="SAM" id="Phobius"/>
    </source>
</evidence>
<gene>
    <name evidence="8" type="ORF">FYJ50_03065</name>
</gene>
<feature type="transmembrane region" description="Helical" evidence="6">
    <location>
        <begin position="92"/>
        <end position="122"/>
    </location>
</feature>
<dbReference type="SUPFAM" id="SSF109755">
    <property type="entry name" value="PhoU-like"/>
    <property type="match status" value="1"/>
</dbReference>
<evidence type="ECO:0000256" key="4">
    <source>
        <dbReference type="ARBA" id="ARBA00022989"/>
    </source>
</evidence>
<dbReference type="Proteomes" id="UP000470082">
    <property type="component" value="Unassembled WGS sequence"/>
</dbReference>
<dbReference type="Gene3D" id="1.20.58.220">
    <property type="entry name" value="Phosphate transport system protein phou homolog 2, domain 2"/>
    <property type="match status" value="1"/>
</dbReference>
<evidence type="ECO:0000256" key="3">
    <source>
        <dbReference type="ARBA" id="ARBA00022692"/>
    </source>
</evidence>
<dbReference type="RefSeq" id="WP_154459562.1">
    <property type="nucleotide sequence ID" value="NZ_JAQYTQ010000020.1"/>
</dbReference>
<keyword evidence="5 6" id="KW-0472">Membrane</keyword>
<organism evidence="8 9">
    <name type="scientific">Floccifex porci</name>
    <dbReference type="NCBI Taxonomy" id="2606629"/>
    <lineage>
        <taxon>Bacteria</taxon>
        <taxon>Bacillati</taxon>
        <taxon>Bacillota</taxon>
        <taxon>Erysipelotrichia</taxon>
        <taxon>Erysipelotrichales</taxon>
        <taxon>Erysipelotrichaceae</taxon>
        <taxon>Floccifex</taxon>
    </lineage>
</organism>
<keyword evidence="4 6" id="KW-1133">Transmembrane helix</keyword>
<feature type="transmembrane region" description="Helical" evidence="6">
    <location>
        <begin position="290"/>
        <end position="308"/>
    </location>
</feature>
<evidence type="ECO:0000256" key="1">
    <source>
        <dbReference type="ARBA" id="ARBA00004651"/>
    </source>
</evidence>
<feature type="transmembrane region" description="Helical" evidence="6">
    <location>
        <begin position="46"/>
        <end position="72"/>
    </location>
</feature>
<evidence type="ECO:0000259" key="7">
    <source>
        <dbReference type="Pfam" id="PF01895"/>
    </source>
</evidence>
<keyword evidence="3 6" id="KW-0812">Transmembrane</keyword>
<feature type="transmembrane region" description="Helical" evidence="6">
    <location>
        <begin position="241"/>
        <end position="260"/>
    </location>
</feature>